<keyword evidence="3" id="KW-1185">Reference proteome</keyword>
<sequence length="366" mass="40794">MLLSFLLQFIPLVSAAVLYRRQQVNENPTVGGDPYNGWQTLPQVTDATLYPDWTVDQKSGAKIPVYQTKGLENSYIKRAVIVLSGKNRDCWYYWNVMNNALYNASYHDPEIRREDISIIGPCFFAEADRNSGAITDDILQWRTTTWIDGKANVSPSYHKVSSFDVLDALVSYYMNTTTFPNLKAVVVGGHSAGGQMAQRYAMLRKTTEDEDRLHFWVANPGSLCWLTEGRPRPDNSCSNADQYKYGLGDGFPAYATSETSRLGRNGLVSRYNGRNMHYAWGTVRFPFITDNGPGDTSCKAFTQGRTHLERGRNFVSMLEDLPGGIPTPTTVDWIEGVSHSNEDMMSSAAGIDKVASLDGPSHCCTN</sequence>
<evidence type="ECO:0000256" key="1">
    <source>
        <dbReference type="SAM" id="SignalP"/>
    </source>
</evidence>
<dbReference type="AlphaFoldDB" id="A0AA39Q894"/>
<feature type="chain" id="PRO_5041230217" description="Fungal lipase-like domain-containing protein" evidence="1">
    <location>
        <begin position="16"/>
        <end position="366"/>
    </location>
</feature>
<dbReference type="Proteomes" id="UP001175228">
    <property type="component" value="Unassembled WGS sequence"/>
</dbReference>
<accession>A0AA39Q894</accession>
<evidence type="ECO:0008006" key="4">
    <source>
        <dbReference type="Google" id="ProtNLM"/>
    </source>
</evidence>
<comment type="caution">
    <text evidence="2">The sequence shown here is derived from an EMBL/GenBank/DDBJ whole genome shotgun (WGS) entry which is preliminary data.</text>
</comment>
<dbReference type="EMBL" id="JAUEPU010000013">
    <property type="protein sequence ID" value="KAK0497420.1"/>
    <property type="molecule type" value="Genomic_DNA"/>
</dbReference>
<organism evidence="2 3">
    <name type="scientific">Armillaria luteobubalina</name>
    <dbReference type="NCBI Taxonomy" id="153913"/>
    <lineage>
        <taxon>Eukaryota</taxon>
        <taxon>Fungi</taxon>
        <taxon>Dikarya</taxon>
        <taxon>Basidiomycota</taxon>
        <taxon>Agaricomycotina</taxon>
        <taxon>Agaricomycetes</taxon>
        <taxon>Agaricomycetidae</taxon>
        <taxon>Agaricales</taxon>
        <taxon>Marasmiineae</taxon>
        <taxon>Physalacriaceae</taxon>
        <taxon>Armillaria</taxon>
    </lineage>
</organism>
<proteinExistence type="predicted"/>
<keyword evidence="1" id="KW-0732">Signal</keyword>
<reference evidence="2" key="1">
    <citation type="submission" date="2023-06" db="EMBL/GenBank/DDBJ databases">
        <authorList>
            <consortium name="Lawrence Berkeley National Laboratory"/>
            <person name="Ahrendt S."/>
            <person name="Sahu N."/>
            <person name="Indic B."/>
            <person name="Wong-Bajracharya J."/>
            <person name="Merenyi Z."/>
            <person name="Ke H.-M."/>
            <person name="Monk M."/>
            <person name="Kocsube S."/>
            <person name="Drula E."/>
            <person name="Lipzen A."/>
            <person name="Balint B."/>
            <person name="Henrissat B."/>
            <person name="Andreopoulos B."/>
            <person name="Martin F.M."/>
            <person name="Harder C.B."/>
            <person name="Rigling D."/>
            <person name="Ford K.L."/>
            <person name="Foster G.D."/>
            <person name="Pangilinan J."/>
            <person name="Papanicolaou A."/>
            <person name="Barry K."/>
            <person name="LaButti K."/>
            <person name="Viragh M."/>
            <person name="Koriabine M."/>
            <person name="Yan M."/>
            <person name="Riley R."/>
            <person name="Champramary S."/>
            <person name="Plett K.L."/>
            <person name="Tsai I.J."/>
            <person name="Slot J."/>
            <person name="Sipos G."/>
            <person name="Plett J."/>
            <person name="Nagy L.G."/>
            <person name="Grigoriev I.V."/>
        </authorList>
    </citation>
    <scope>NUCLEOTIDE SEQUENCE</scope>
    <source>
        <strain evidence="2">HWK02</strain>
    </source>
</reference>
<evidence type="ECO:0000313" key="2">
    <source>
        <dbReference type="EMBL" id="KAK0497420.1"/>
    </source>
</evidence>
<dbReference type="Gene3D" id="3.40.50.1820">
    <property type="entry name" value="alpha/beta hydrolase"/>
    <property type="match status" value="1"/>
</dbReference>
<name>A0AA39Q894_9AGAR</name>
<dbReference type="PANTHER" id="PTHR35560:SF3">
    <property type="entry name" value="PEPTIDASE S9 PROLYL OLIGOPEPTIDASE CATALYTIC DOMAIN-CONTAINING PROTEIN"/>
    <property type="match status" value="1"/>
</dbReference>
<evidence type="ECO:0000313" key="3">
    <source>
        <dbReference type="Proteomes" id="UP001175228"/>
    </source>
</evidence>
<feature type="signal peptide" evidence="1">
    <location>
        <begin position="1"/>
        <end position="15"/>
    </location>
</feature>
<dbReference type="InterPro" id="IPR029058">
    <property type="entry name" value="AB_hydrolase_fold"/>
</dbReference>
<dbReference type="PANTHER" id="PTHR35560">
    <property type="entry name" value="BLL0132 PROTEIN"/>
    <property type="match status" value="1"/>
</dbReference>
<gene>
    <name evidence="2" type="ORF">EDD18DRAFT_1073342</name>
</gene>
<protein>
    <recommendedName>
        <fullName evidence="4">Fungal lipase-like domain-containing protein</fullName>
    </recommendedName>
</protein>
<dbReference type="SUPFAM" id="SSF53474">
    <property type="entry name" value="alpha/beta-Hydrolases"/>
    <property type="match status" value="2"/>
</dbReference>